<dbReference type="OrthoDB" id="2796825at2759"/>
<feature type="transmembrane region" description="Helical" evidence="2">
    <location>
        <begin position="52"/>
        <end position="70"/>
    </location>
</feature>
<keyword evidence="2" id="KW-0812">Transmembrane</keyword>
<sequence>MTDWNTIFQNCWYIGNNFNAILYGVAVMFYLMSARLILNGRRAKPRRNSDKWLLFLNTGLIVMITIYLIAQNFFGQEMWVINEGYPGGSGQYYADHAAVWYQTLGSASSVVLCLMSDAFLIYRTYVVWTDWRVVIFPSILYCGAAALGIMTCYFSGRSNADFFVGVAPHVALSYSTVVITTNVLCTTLICGRILWIRRKMQTVGVGSAAARAFTTAVSIVVESMLPYTLFGVAYVATLGANSPVAILFLSLYVMFTMIILWMLMGRGWSQETTTMWTRSLDNSPTETKAPFTLSDGSLTDDPVTKEGSTGTAFAV</sequence>
<dbReference type="AlphaFoldDB" id="A0A2G8SL46"/>
<gene>
    <name evidence="3" type="ORF">GSI_03273</name>
</gene>
<organism evidence="3 4">
    <name type="scientific">Ganoderma sinense ZZ0214-1</name>
    <dbReference type="NCBI Taxonomy" id="1077348"/>
    <lineage>
        <taxon>Eukaryota</taxon>
        <taxon>Fungi</taxon>
        <taxon>Dikarya</taxon>
        <taxon>Basidiomycota</taxon>
        <taxon>Agaricomycotina</taxon>
        <taxon>Agaricomycetes</taxon>
        <taxon>Polyporales</taxon>
        <taxon>Polyporaceae</taxon>
        <taxon>Ganoderma</taxon>
    </lineage>
</organism>
<name>A0A2G8SL46_9APHY</name>
<feature type="transmembrane region" description="Helical" evidence="2">
    <location>
        <begin position="216"/>
        <end position="236"/>
    </location>
</feature>
<dbReference type="Proteomes" id="UP000230002">
    <property type="component" value="Unassembled WGS sequence"/>
</dbReference>
<keyword evidence="4" id="KW-1185">Reference proteome</keyword>
<evidence type="ECO:0000313" key="3">
    <source>
        <dbReference type="EMBL" id="PIL34496.1"/>
    </source>
</evidence>
<proteinExistence type="predicted"/>
<feature type="region of interest" description="Disordered" evidence="1">
    <location>
        <begin position="294"/>
        <end position="315"/>
    </location>
</feature>
<feature type="transmembrane region" description="Helical" evidence="2">
    <location>
        <begin position="242"/>
        <end position="263"/>
    </location>
</feature>
<feature type="compositionally biased region" description="Polar residues" evidence="1">
    <location>
        <begin position="306"/>
        <end position="315"/>
    </location>
</feature>
<accession>A0A2G8SL46</accession>
<evidence type="ECO:0000256" key="1">
    <source>
        <dbReference type="SAM" id="MobiDB-lite"/>
    </source>
</evidence>
<dbReference type="EMBL" id="AYKW01000005">
    <property type="protein sequence ID" value="PIL34496.1"/>
    <property type="molecule type" value="Genomic_DNA"/>
</dbReference>
<reference evidence="3 4" key="1">
    <citation type="journal article" date="2015" name="Sci. Rep.">
        <title>Chromosome-level genome map provides insights into diverse defense mechanisms in the medicinal fungus Ganoderma sinense.</title>
        <authorList>
            <person name="Zhu Y."/>
            <person name="Xu J."/>
            <person name="Sun C."/>
            <person name="Zhou S."/>
            <person name="Xu H."/>
            <person name="Nelson D.R."/>
            <person name="Qian J."/>
            <person name="Song J."/>
            <person name="Luo H."/>
            <person name="Xiang L."/>
            <person name="Li Y."/>
            <person name="Xu Z."/>
            <person name="Ji A."/>
            <person name="Wang L."/>
            <person name="Lu S."/>
            <person name="Hayward A."/>
            <person name="Sun W."/>
            <person name="Li X."/>
            <person name="Schwartz D.C."/>
            <person name="Wang Y."/>
            <person name="Chen S."/>
        </authorList>
    </citation>
    <scope>NUCLEOTIDE SEQUENCE [LARGE SCALE GENOMIC DNA]</scope>
    <source>
        <strain evidence="3 4">ZZ0214-1</strain>
    </source>
</reference>
<feature type="transmembrane region" description="Helical" evidence="2">
    <location>
        <begin position="176"/>
        <end position="195"/>
    </location>
</feature>
<comment type="caution">
    <text evidence="3">The sequence shown here is derived from an EMBL/GenBank/DDBJ whole genome shotgun (WGS) entry which is preliminary data.</text>
</comment>
<protein>
    <submittedName>
        <fullName evidence="3">Uncharacterized protein</fullName>
    </submittedName>
</protein>
<feature type="transmembrane region" description="Helical" evidence="2">
    <location>
        <begin position="99"/>
        <end position="122"/>
    </location>
</feature>
<feature type="transmembrane region" description="Helical" evidence="2">
    <location>
        <begin position="134"/>
        <end position="156"/>
    </location>
</feature>
<evidence type="ECO:0000313" key="4">
    <source>
        <dbReference type="Proteomes" id="UP000230002"/>
    </source>
</evidence>
<keyword evidence="2" id="KW-0472">Membrane</keyword>
<keyword evidence="2" id="KW-1133">Transmembrane helix</keyword>
<feature type="transmembrane region" description="Helical" evidence="2">
    <location>
        <begin position="20"/>
        <end position="40"/>
    </location>
</feature>
<evidence type="ECO:0000256" key="2">
    <source>
        <dbReference type="SAM" id="Phobius"/>
    </source>
</evidence>